<reference evidence="2 3" key="1">
    <citation type="submission" date="2018-10" db="EMBL/GenBank/DDBJ databases">
        <title>Complete genome sequence of Malassezia restricta CBS 7877.</title>
        <authorList>
            <person name="Morand S.C."/>
            <person name="Bertignac M."/>
            <person name="Iltis A."/>
            <person name="Kolder I."/>
            <person name="Pirovano W."/>
            <person name="Jourdain R."/>
            <person name="Clavaud C."/>
        </authorList>
    </citation>
    <scope>NUCLEOTIDE SEQUENCE [LARGE SCALE GENOMIC DNA]</scope>
    <source>
        <strain evidence="2 3">CBS 7877</strain>
    </source>
</reference>
<feature type="compositionally biased region" description="Basic and acidic residues" evidence="1">
    <location>
        <begin position="285"/>
        <end position="296"/>
    </location>
</feature>
<name>A0A3G2SAU1_MALR7</name>
<dbReference type="STRING" id="425264.A0A3G2SAU1"/>
<feature type="compositionally biased region" description="Basic and acidic residues" evidence="1">
    <location>
        <begin position="308"/>
        <end position="333"/>
    </location>
</feature>
<protein>
    <submittedName>
        <fullName evidence="2">Uncharacterized protein</fullName>
    </submittedName>
</protein>
<dbReference type="EMBL" id="CP033153">
    <property type="protein sequence ID" value="AYO44408.1"/>
    <property type="molecule type" value="Genomic_DNA"/>
</dbReference>
<evidence type="ECO:0000313" key="2">
    <source>
        <dbReference type="EMBL" id="AYO44408.1"/>
    </source>
</evidence>
<dbReference type="AlphaFoldDB" id="A0A3G2SAU1"/>
<evidence type="ECO:0000313" key="3">
    <source>
        <dbReference type="Proteomes" id="UP000269793"/>
    </source>
</evidence>
<feature type="region of interest" description="Disordered" evidence="1">
    <location>
        <begin position="264"/>
        <end position="365"/>
    </location>
</feature>
<feature type="compositionally biased region" description="Polar residues" evidence="1">
    <location>
        <begin position="356"/>
        <end position="365"/>
    </location>
</feature>
<dbReference type="GO" id="GO:0003729">
    <property type="term" value="F:mRNA binding"/>
    <property type="evidence" value="ECO:0007669"/>
    <property type="project" value="InterPro"/>
</dbReference>
<dbReference type="GO" id="GO:0000340">
    <property type="term" value="F:RNA 7-methylguanosine cap binding"/>
    <property type="evidence" value="ECO:0007669"/>
    <property type="project" value="InterPro"/>
</dbReference>
<dbReference type="PANTHER" id="PTHR16291:SF0">
    <property type="entry name" value="NUCLEAR CAP-BINDING PROTEIN SUBUNIT 3"/>
    <property type="match status" value="1"/>
</dbReference>
<dbReference type="Proteomes" id="UP000269793">
    <property type="component" value="Chromosome VI"/>
</dbReference>
<feature type="compositionally biased region" description="Basic and acidic residues" evidence="1">
    <location>
        <begin position="31"/>
        <end position="54"/>
    </location>
</feature>
<dbReference type="InterPro" id="IPR019416">
    <property type="entry name" value="NCBP3"/>
</dbReference>
<accession>A0A3G2SAU1</accession>
<dbReference type="PANTHER" id="PTHR16291">
    <property type="entry name" value="NUCLEAR CAP-BINDING PROTEIN SUBUNIT 3"/>
    <property type="match status" value="1"/>
</dbReference>
<feature type="region of interest" description="Disordered" evidence="1">
    <location>
        <begin position="1"/>
        <end position="60"/>
    </location>
</feature>
<gene>
    <name evidence="2" type="ORF">DNF11_3458</name>
</gene>
<dbReference type="OrthoDB" id="422106at2759"/>
<proteinExistence type="predicted"/>
<dbReference type="GO" id="GO:0005634">
    <property type="term" value="C:nucleus"/>
    <property type="evidence" value="ECO:0007669"/>
    <property type="project" value="TreeGrafter"/>
</dbReference>
<sequence>MAEENMDLGTSEASTNDVDVPKKIMYAVPEEMQRKIDENEYERDSLHAPTKEAPDVGTPPAAPPIEYGDSIRPVALHLEGELITQLSTSRLMAFVAYSGAQAKGVEWINDTRCVLVFESPERALEGLKHLCYDAVEDDVIREPNFEDPESPLLRARLVMAFPRKLYNTIEQQAAAELPDVLSKLAEEHSKSTSSTEPVPEIYREMELEELERQMLSEDHRRVRQLRQGLWIRFALHNYDTKSPRSASKSNWYKQHGRGAGKEIVTRLLDVGEPTSQRRHRRSRRERRERDSRKENSEQMDEEYTPLSLRDRIGGRRGRDWDKDDDLHHARERSMSPVSEGGAIRIRGRGSVRAPNAESTEYSNQN</sequence>
<evidence type="ECO:0000256" key="1">
    <source>
        <dbReference type="SAM" id="MobiDB-lite"/>
    </source>
</evidence>
<dbReference type="Pfam" id="PF10309">
    <property type="entry name" value="NCBP3"/>
    <property type="match status" value="1"/>
</dbReference>
<keyword evidence="3" id="KW-1185">Reference proteome</keyword>
<dbReference type="VEuPathDB" id="FungiDB:DNF11_3458"/>
<organism evidence="2 3">
    <name type="scientific">Malassezia restricta (strain ATCC 96810 / NBRC 103918 / CBS 7877)</name>
    <name type="common">Seborrheic dermatitis infection agent</name>
    <dbReference type="NCBI Taxonomy" id="425264"/>
    <lineage>
        <taxon>Eukaryota</taxon>
        <taxon>Fungi</taxon>
        <taxon>Dikarya</taxon>
        <taxon>Basidiomycota</taxon>
        <taxon>Ustilaginomycotina</taxon>
        <taxon>Malasseziomycetes</taxon>
        <taxon>Malasseziales</taxon>
        <taxon>Malasseziaceae</taxon>
        <taxon>Malassezia</taxon>
    </lineage>
</organism>